<keyword evidence="1" id="KW-0472">Membrane</keyword>
<dbReference type="Proteomes" id="UP000015104">
    <property type="component" value="Unassembled WGS sequence"/>
</dbReference>
<keyword evidence="1" id="KW-1133">Transmembrane helix</keyword>
<sequence length="354" mass="39462">MRKINLTVGAFTVPFAQGFDEEDGEIVPHLKALKGFAAMLTSYGPYNVKFILPDSGQLGALTESGYDDGVLGLMQEGKADMCFLPLPLDTQKAPGHFTSVISEQLFYVSTVRNLDDNTSTVVSSLTSISVIPVLLAILSILILELIAVNRFKIEALLTAIYKSFGISLHQHFTQHYKIDTLKDAMNKGKIPFFIEGISKYDFFKAQVTKDYADVYERSVAAGLDEPFPLGPIPVFERRDKMVTFVSGIGKKLTPLLAAASLRKNNQEQYFSVKPFHRSLQSMLFGYTADSARIRWNTLAHRLIQGGISSKIESDVFVGFILSFYPASLYDFHKSEDSRNAADLTIWFLIAIIRK</sequence>
<dbReference type="EMBL" id="CAEY01000377">
    <property type="status" value="NOT_ANNOTATED_CDS"/>
    <property type="molecule type" value="Genomic_DNA"/>
</dbReference>
<organism evidence="2 3">
    <name type="scientific">Tetranychus urticae</name>
    <name type="common">Two-spotted spider mite</name>
    <dbReference type="NCBI Taxonomy" id="32264"/>
    <lineage>
        <taxon>Eukaryota</taxon>
        <taxon>Metazoa</taxon>
        <taxon>Ecdysozoa</taxon>
        <taxon>Arthropoda</taxon>
        <taxon>Chelicerata</taxon>
        <taxon>Arachnida</taxon>
        <taxon>Acari</taxon>
        <taxon>Acariformes</taxon>
        <taxon>Trombidiformes</taxon>
        <taxon>Prostigmata</taxon>
        <taxon>Eleutherengona</taxon>
        <taxon>Raphignathae</taxon>
        <taxon>Tetranychoidea</taxon>
        <taxon>Tetranychidae</taxon>
        <taxon>Tetranychus</taxon>
    </lineage>
</organism>
<proteinExistence type="predicted"/>
<feature type="transmembrane region" description="Helical" evidence="1">
    <location>
        <begin position="121"/>
        <end position="143"/>
    </location>
</feature>
<keyword evidence="3" id="KW-1185">Reference proteome</keyword>
<keyword evidence="1" id="KW-0812">Transmembrane</keyword>
<reference evidence="2" key="2">
    <citation type="submission" date="2015-06" db="UniProtKB">
        <authorList>
            <consortium name="EnsemblMetazoa"/>
        </authorList>
    </citation>
    <scope>IDENTIFICATION</scope>
</reference>
<evidence type="ECO:0000313" key="3">
    <source>
        <dbReference type="Proteomes" id="UP000015104"/>
    </source>
</evidence>
<name>T1KQM2_TETUR</name>
<evidence type="ECO:0008006" key="4">
    <source>
        <dbReference type="Google" id="ProtNLM"/>
    </source>
</evidence>
<dbReference type="HOGENOM" id="CLU_036435_0_0_1"/>
<dbReference type="EnsemblMetazoa" id="tetur18g00440.1">
    <property type="protein sequence ID" value="tetur18g00440.1"/>
    <property type="gene ID" value="tetur18g00440"/>
</dbReference>
<dbReference type="AlphaFoldDB" id="T1KQM2"/>
<accession>T1KQM2</accession>
<reference evidence="3" key="1">
    <citation type="submission" date="2011-08" db="EMBL/GenBank/DDBJ databases">
        <authorList>
            <person name="Rombauts S."/>
        </authorList>
    </citation>
    <scope>NUCLEOTIDE SEQUENCE</scope>
    <source>
        <strain evidence="3">London</strain>
    </source>
</reference>
<evidence type="ECO:0000313" key="2">
    <source>
        <dbReference type="EnsemblMetazoa" id="tetur18g00440.1"/>
    </source>
</evidence>
<evidence type="ECO:0000256" key="1">
    <source>
        <dbReference type="SAM" id="Phobius"/>
    </source>
</evidence>
<protein>
    <recommendedName>
        <fullName evidence="4">Solute-binding protein family 3/N-terminal domain-containing protein</fullName>
    </recommendedName>
</protein>